<feature type="domain" description="Calcineurin-like phosphoesterase" evidence="1">
    <location>
        <begin position="34"/>
        <end position="127"/>
    </location>
</feature>
<keyword evidence="2" id="KW-0378">Hydrolase</keyword>
<keyword evidence="2" id="KW-0540">Nuclease</keyword>
<dbReference type="PIRSF" id="PIRSF000887">
    <property type="entry name" value="Pesterase_MJ0037"/>
    <property type="match status" value="1"/>
</dbReference>
<accession>A0A2U2BXZ1</accession>
<dbReference type="SUPFAM" id="SSF56300">
    <property type="entry name" value="Metallo-dependent phosphatases"/>
    <property type="match status" value="1"/>
</dbReference>
<dbReference type="AlphaFoldDB" id="A0A2U2BXZ1"/>
<dbReference type="RefSeq" id="WP_109252155.1">
    <property type="nucleotide sequence ID" value="NZ_QEXV01000001.1"/>
</dbReference>
<evidence type="ECO:0000313" key="3">
    <source>
        <dbReference type="Proteomes" id="UP000245168"/>
    </source>
</evidence>
<dbReference type="GO" id="GO:0016787">
    <property type="term" value="F:hydrolase activity"/>
    <property type="evidence" value="ECO:0007669"/>
    <property type="project" value="InterPro"/>
</dbReference>
<dbReference type="InterPro" id="IPR024173">
    <property type="entry name" value="Pesterase_MJ0037-like"/>
</dbReference>
<keyword evidence="3" id="KW-1185">Reference proteome</keyword>
<evidence type="ECO:0000313" key="2">
    <source>
        <dbReference type="EMBL" id="PWE18881.1"/>
    </source>
</evidence>
<dbReference type="InterPro" id="IPR004843">
    <property type="entry name" value="Calcineurin-like_PHP"/>
</dbReference>
<comment type="caution">
    <text evidence="2">The sequence shown here is derived from an EMBL/GenBank/DDBJ whole genome shotgun (WGS) entry which is preliminary data.</text>
</comment>
<evidence type="ECO:0000259" key="1">
    <source>
        <dbReference type="Pfam" id="PF00149"/>
    </source>
</evidence>
<protein>
    <submittedName>
        <fullName evidence="2">Ligase-associated DNA damage response endonuclease PdeM</fullName>
    </submittedName>
</protein>
<dbReference type="Proteomes" id="UP000245168">
    <property type="component" value="Unassembled WGS sequence"/>
</dbReference>
<dbReference type="InterPro" id="IPR026336">
    <property type="entry name" value="PdeM-like"/>
</dbReference>
<keyword evidence="2" id="KW-0255">Endonuclease</keyword>
<dbReference type="NCBIfam" id="TIGR04123">
    <property type="entry name" value="P_estr_lig_assc"/>
    <property type="match status" value="1"/>
</dbReference>
<proteinExistence type="predicted"/>
<gene>
    <name evidence="2" type="primary">pdeM</name>
    <name evidence="2" type="ORF">DDZ18_04635</name>
</gene>
<dbReference type="OrthoDB" id="9795838at2"/>
<keyword evidence="2" id="KW-0436">Ligase</keyword>
<dbReference type="PANTHER" id="PTHR39323:SF1">
    <property type="entry name" value="BLR1149 PROTEIN"/>
    <property type="match status" value="1"/>
</dbReference>
<dbReference type="EMBL" id="QEXV01000001">
    <property type="protein sequence ID" value="PWE18881.1"/>
    <property type="molecule type" value="Genomic_DNA"/>
</dbReference>
<dbReference type="Pfam" id="PF00149">
    <property type="entry name" value="Metallophos"/>
    <property type="match status" value="1"/>
</dbReference>
<organism evidence="2 3">
    <name type="scientific">Marinicauda salina</name>
    <dbReference type="NCBI Taxonomy" id="2135793"/>
    <lineage>
        <taxon>Bacteria</taxon>
        <taxon>Pseudomonadati</taxon>
        <taxon>Pseudomonadota</taxon>
        <taxon>Alphaproteobacteria</taxon>
        <taxon>Maricaulales</taxon>
        <taxon>Maricaulaceae</taxon>
        <taxon>Marinicauda</taxon>
    </lineage>
</organism>
<dbReference type="InterPro" id="IPR029052">
    <property type="entry name" value="Metallo-depent_PP-like"/>
</dbReference>
<reference evidence="3" key="1">
    <citation type="submission" date="2018-05" db="EMBL/GenBank/DDBJ databases">
        <authorList>
            <person name="Liu B.-T."/>
        </authorList>
    </citation>
    <scope>NUCLEOTIDE SEQUENCE [LARGE SCALE GENOMIC DNA]</scope>
    <source>
        <strain evidence="3">WD6-1</strain>
    </source>
</reference>
<dbReference type="PANTHER" id="PTHR39323">
    <property type="entry name" value="BLR1149 PROTEIN"/>
    <property type="match status" value="1"/>
</dbReference>
<name>A0A2U2BXZ1_9PROT</name>
<sequence length="232" mass="24652">MTAPAAVSESLAVNTARIVPDRSGAALVEPCGTLLVADLHFEKGSGLAARGSLLPPYDTRATLARLADAIARLKPARVVALGDSFHDLGADGRIHEDDARTLADLVASVADWVWIEGNHDPAPPPRFGGRIVAELETGPLVLRHEPRPGPQAGEIAGHLHPCAKVRGRGRAVRRRCFVTDGDRLILPAFGAFAGGLNIRDAAYDGLFARAPEAWMIGADRVYRVPARRCVGD</sequence>
<dbReference type="GO" id="GO:0016874">
    <property type="term" value="F:ligase activity"/>
    <property type="evidence" value="ECO:0007669"/>
    <property type="project" value="UniProtKB-KW"/>
</dbReference>
<dbReference type="Gene3D" id="3.60.21.10">
    <property type="match status" value="1"/>
</dbReference>
<dbReference type="GO" id="GO:0004519">
    <property type="term" value="F:endonuclease activity"/>
    <property type="evidence" value="ECO:0007669"/>
    <property type="project" value="UniProtKB-KW"/>
</dbReference>